<feature type="transmembrane region" description="Helical" evidence="6">
    <location>
        <begin position="248"/>
        <end position="266"/>
    </location>
</feature>
<dbReference type="InterPro" id="IPR002781">
    <property type="entry name" value="TM_pro_TauE-like"/>
</dbReference>
<keyword evidence="4 6" id="KW-1133">Transmembrane helix</keyword>
<evidence type="ECO:0000256" key="4">
    <source>
        <dbReference type="ARBA" id="ARBA00022989"/>
    </source>
</evidence>
<comment type="similarity">
    <text evidence="2 6">Belongs to the 4-toluene sulfonate uptake permease (TSUP) (TC 2.A.102) family.</text>
</comment>
<evidence type="ECO:0000256" key="2">
    <source>
        <dbReference type="ARBA" id="ARBA00009142"/>
    </source>
</evidence>
<dbReference type="OrthoDB" id="9780109at2"/>
<feature type="transmembrane region" description="Helical" evidence="6">
    <location>
        <begin position="209"/>
        <end position="228"/>
    </location>
</feature>
<evidence type="ECO:0000256" key="5">
    <source>
        <dbReference type="ARBA" id="ARBA00023136"/>
    </source>
</evidence>
<evidence type="ECO:0000313" key="8">
    <source>
        <dbReference type="Proteomes" id="UP000190023"/>
    </source>
</evidence>
<reference evidence="7 8" key="1">
    <citation type="submission" date="2017-02" db="EMBL/GenBank/DDBJ databases">
        <title>Draft genome sequence of Haemophilus felis CCUG 31170 type strain.</title>
        <authorList>
            <person name="Engstrom-Jakobsson H."/>
            <person name="Salva-Serra F."/>
            <person name="Thorell K."/>
            <person name="Gonzales-Siles L."/>
            <person name="Karlsson R."/>
            <person name="Boulund F."/>
            <person name="Engstrand L."/>
            <person name="Kristiansson E."/>
            <person name="Moore E."/>
        </authorList>
    </citation>
    <scope>NUCLEOTIDE SEQUENCE [LARGE SCALE GENOMIC DNA]</scope>
    <source>
        <strain evidence="7 8">CCUG 31170</strain>
    </source>
</reference>
<dbReference type="Pfam" id="PF01925">
    <property type="entry name" value="TauE"/>
    <property type="match status" value="1"/>
</dbReference>
<name>A0A1T0BC33_9PAST</name>
<evidence type="ECO:0000256" key="3">
    <source>
        <dbReference type="ARBA" id="ARBA00022692"/>
    </source>
</evidence>
<evidence type="ECO:0000256" key="1">
    <source>
        <dbReference type="ARBA" id="ARBA00004141"/>
    </source>
</evidence>
<evidence type="ECO:0000313" key="7">
    <source>
        <dbReference type="EMBL" id="OOS07677.1"/>
    </source>
</evidence>
<keyword evidence="3 6" id="KW-0812">Transmembrane</keyword>
<dbReference type="GO" id="GO:0005886">
    <property type="term" value="C:plasma membrane"/>
    <property type="evidence" value="ECO:0007669"/>
    <property type="project" value="UniProtKB-SubCell"/>
</dbReference>
<proteinExistence type="inferred from homology"/>
<accession>A0A1T0BC33</accession>
<feature type="transmembrane region" description="Helical" evidence="6">
    <location>
        <begin position="141"/>
        <end position="165"/>
    </location>
</feature>
<comment type="subcellular location">
    <subcellularLocation>
        <location evidence="6">Cell membrane</location>
        <topology evidence="6">Multi-pass membrane protein</topology>
    </subcellularLocation>
    <subcellularLocation>
        <location evidence="1">Membrane</location>
        <topology evidence="1">Multi-pass membrane protein</topology>
    </subcellularLocation>
</comment>
<keyword evidence="8" id="KW-1185">Reference proteome</keyword>
<sequence>MTLGLIIILICCGILTNLMSALFGIGGGVLMVPALHTLFPELPIQMISATSLTIVVGTAIINLISFYKQKILINIKSMLFWSLGMIVGVQLGFESSFYVADILIISVFIVTLTVLAIRTFLHKSAKSSTDNGQSHDYWRGFFFCTFGGSVAGLTGIGGGSIMAPLIGQLPSVQTKQIATYSNYMMLIGGLGSLYGYLTKTPQFYLLNSWQIGYVNFSIVAIVVGSSFVTSFFSMKLKGMLKPELTKKLLGIILLVIAIYMLLLQFIQH</sequence>
<dbReference type="EMBL" id="MUYB01000001">
    <property type="protein sequence ID" value="OOS07677.1"/>
    <property type="molecule type" value="Genomic_DNA"/>
</dbReference>
<gene>
    <name evidence="7" type="ORF">B0188_00925</name>
</gene>
<protein>
    <recommendedName>
        <fullName evidence="6">Probable membrane transporter protein</fullName>
    </recommendedName>
</protein>
<organism evidence="7 8">
    <name type="scientific">[Haemophilus] felis</name>
    <dbReference type="NCBI Taxonomy" id="123822"/>
    <lineage>
        <taxon>Bacteria</taxon>
        <taxon>Pseudomonadati</taxon>
        <taxon>Pseudomonadota</taxon>
        <taxon>Gammaproteobacteria</taxon>
        <taxon>Pasteurellales</taxon>
        <taxon>Pasteurellaceae</taxon>
    </lineage>
</organism>
<dbReference type="STRING" id="123822.B0188_00925"/>
<dbReference type="PANTHER" id="PTHR43483">
    <property type="entry name" value="MEMBRANE TRANSPORTER PROTEIN HI_0806-RELATED"/>
    <property type="match status" value="1"/>
</dbReference>
<feature type="transmembrane region" description="Helical" evidence="6">
    <location>
        <begin position="44"/>
        <end position="64"/>
    </location>
</feature>
<keyword evidence="6" id="KW-1003">Cell membrane</keyword>
<dbReference type="AlphaFoldDB" id="A0A1T0BC33"/>
<dbReference type="PANTHER" id="PTHR43483:SF3">
    <property type="entry name" value="MEMBRANE TRANSPORTER PROTEIN HI_0806-RELATED"/>
    <property type="match status" value="1"/>
</dbReference>
<evidence type="ECO:0000256" key="6">
    <source>
        <dbReference type="RuleBase" id="RU363041"/>
    </source>
</evidence>
<feature type="transmembrane region" description="Helical" evidence="6">
    <location>
        <begin position="71"/>
        <end position="91"/>
    </location>
</feature>
<keyword evidence="5 6" id="KW-0472">Membrane</keyword>
<feature type="transmembrane region" description="Helical" evidence="6">
    <location>
        <begin position="177"/>
        <end position="197"/>
    </location>
</feature>
<dbReference type="Proteomes" id="UP000190023">
    <property type="component" value="Unassembled WGS sequence"/>
</dbReference>
<feature type="transmembrane region" description="Helical" evidence="6">
    <location>
        <begin position="97"/>
        <end position="121"/>
    </location>
</feature>
<comment type="caution">
    <text evidence="7">The sequence shown here is derived from an EMBL/GenBank/DDBJ whole genome shotgun (WGS) entry which is preliminary data.</text>
</comment>